<dbReference type="Gene3D" id="3.80.10.10">
    <property type="entry name" value="Ribonuclease Inhibitor"/>
    <property type="match status" value="1"/>
</dbReference>
<dbReference type="AlphaFoldDB" id="A0AAE0K1Y6"/>
<reference evidence="1" key="2">
    <citation type="submission" date="2023-06" db="EMBL/GenBank/DDBJ databases">
        <authorList>
            <consortium name="Lawrence Berkeley National Laboratory"/>
            <person name="Haridas S."/>
            <person name="Hensen N."/>
            <person name="Bonometti L."/>
            <person name="Westerberg I."/>
            <person name="Brannstrom I.O."/>
            <person name="Guillou S."/>
            <person name="Cros-Aarteil S."/>
            <person name="Calhoun S."/>
            <person name="Kuo A."/>
            <person name="Mondo S."/>
            <person name="Pangilinan J."/>
            <person name="Riley R."/>
            <person name="LaButti K."/>
            <person name="Andreopoulos B."/>
            <person name="Lipzen A."/>
            <person name="Chen C."/>
            <person name="Yanf M."/>
            <person name="Daum C."/>
            <person name="Ng V."/>
            <person name="Clum A."/>
            <person name="Steindorff A."/>
            <person name="Ohm R."/>
            <person name="Martin F."/>
            <person name="Silar P."/>
            <person name="Natvig D."/>
            <person name="Lalanne C."/>
            <person name="Gautier V."/>
            <person name="Ament-velasquez S.L."/>
            <person name="Kruys A."/>
            <person name="Hutchinson M.I."/>
            <person name="Powell A.J."/>
            <person name="Barry K."/>
            <person name="Miller A.N."/>
            <person name="Grigoriev I.V."/>
            <person name="Debuchy R."/>
            <person name="Gladieux P."/>
            <person name="Thoren M.H."/>
            <person name="Johannesson H."/>
        </authorList>
    </citation>
    <scope>NUCLEOTIDE SEQUENCE</scope>
    <source>
        <strain evidence="1">CBS 232.78</strain>
    </source>
</reference>
<organism evidence="1 2">
    <name type="scientific">Podospora didyma</name>
    <dbReference type="NCBI Taxonomy" id="330526"/>
    <lineage>
        <taxon>Eukaryota</taxon>
        <taxon>Fungi</taxon>
        <taxon>Dikarya</taxon>
        <taxon>Ascomycota</taxon>
        <taxon>Pezizomycotina</taxon>
        <taxon>Sordariomycetes</taxon>
        <taxon>Sordariomycetidae</taxon>
        <taxon>Sordariales</taxon>
        <taxon>Podosporaceae</taxon>
        <taxon>Podospora</taxon>
    </lineage>
</organism>
<gene>
    <name evidence="1" type="ORF">B0H63DRAFT_77837</name>
</gene>
<dbReference type="SUPFAM" id="SSF52047">
    <property type="entry name" value="RNI-like"/>
    <property type="match status" value="1"/>
</dbReference>
<dbReference type="InterPro" id="IPR032675">
    <property type="entry name" value="LRR_dom_sf"/>
</dbReference>
<keyword evidence="2" id="KW-1185">Reference proteome</keyword>
<proteinExistence type="predicted"/>
<sequence>MASSTPKQAANGSCRFLNLPPEILHMICDELRQELLEVFYEQRKKHFHLDQLARTCRQMRHMIQNSTFRALDVGSQNYSILESHTIVHKWLIVCLAKAPHLGPRIRTFRDSLVRPSHASDPSPSRTIWFTRLELFLVEKLFWQHLNQDMRQMTRTIRHNMKGTLLSMTPCQQKWFLVLFLCQTPNLENATLNAWTNAYGEGWDMDFLFKPNDTASLALPVSQAPQTKVSFPSLKYLSLHPVGPAPASKYFVLDNFLGLLAAAPNLKKLELRNCEGRLGRHITLPNLKHLRIYSTRLSAGLLRSLVAACPQLSTVIICVAPYTRVEKPIIMSPDEVLNCLASAAATLEGLQILTHPRFGPYPESRYPRVGIRQITSIRGLLSLKSVAVLSRDLSLIGTIKTPATRRPLVDLIKRCPQLECLMIREAEGVPGRHLADLFEAIAVHAQFARLRRLVLVSGSAPQAWWRLKMTISTLGRQVRLMESLGFTLMLRPSPQMMPDVIFNDTIRETWPLHLPDDKSSPHGAVNLYAHDSYDNLVVQFYRKQGLQLRYTFGPRAECQVLVDRGPMQTPNQSGQATA</sequence>
<comment type="caution">
    <text evidence="1">The sequence shown here is derived from an EMBL/GenBank/DDBJ whole genome shotgun (WGS) entry which is preliminary data.</text>
</comment>
<protein>
    <recommendedName>
        <fullName evidence="3">F-box domain-containing protein</fullName>
    </recommendedName>
</protein>
<evidence type="ECO:0000313" key="1">
    <source>
        <dbReference type="EMBL" id="KAK3368558.1"/>
    </source>
</evidence>
<dbReference type="EMBL" id="JAULSW010000010">
    <property type="protein sequence ID" value="KAK3368558.1"/>
    <property type="molecule type" value="Genomic_DNA"/>
</dbReference>
<name>A0AAE0K1Y6_9PEZI</name>
<accession>A0AAE0K1Y6</accession>
<evidence type="ECO:0008006" key="3">
    <source>
        <dbReference type="Google" id="ProtNLM"/>
    </source>
</evidence>
<dbReference type="Proteomes" id="UP001285441">
    <property type="component" value="Unassembled WGS sequence"/>
</dbReference>
<evidence type="ECO:0000313" key="2">
    <source>
        <dbReference type="Proteomes" id="UP001285441"/>
    </source>
</evidence>
<reference evidence="1" key="1">
    <citation type="journal article" date="2023" name="Mol. Phylogenet. Evol.">
        <title>Genome-scale phylogeny and comparative genomics of the fungal order Sordariales.</title>
        <authorList>
            <person name="Hensen N."/>
            <person name="Bonometti L."/>
            <person name="Westerberg I."/>
            <person name="Brannstrom I.O."/>
            <person name="Guillou S."/>
            <person name="Cros-Aarteil S."/>
            <person name="Calhoun S."/>
            <person name="Haridas S."/>
            <person name="Kuo A."/>
            <person name="Mondo S."/>
            <person name="Pangilinan J."/>
            <person name="Riley R."/>
            <person name="LaButti K."/>
            <person name="Andreopoulos B."/>
            <person name="Lipzen A."/>
            <person name="Chen C."/>
            <person name="Yan M."/>
            <person name="Daum C."/>
            <person name="Ng V."/>
            <person name="Clum A."/>
            <person name="Steindorff A."/>
            <person name="Ohm R.A."/>
            <person name="Martin F."/>
            <person name="Silar P."/>
            <person name="Natvig D.O."/>
            <person name="Lalanne C."/>
            <person name="Gautier V."/>
            <person name="Ament-Velasquez S.L."/>
            <person name="Kruys A."/>
            <person name="Hutchinson M.I."/>
            <person name="Powell A.J."/>
            <person name="Barry K."/>
            <person name="Miller A.N."/>
            <person name="Grigoriev I.V."/>
            <person name="Debuchy R."/>
            <person name="Gladieux P."/>
            <person name="Hiltunen Thoren M."/>
            <person name="Johannesson H."/>
        </authorList>
    </citation>
    <scope>NUCLEOTIDE SEQUENCE</scope>
    <source>
        <strain evidence="1">CBS 232.78</strain>
    </source>
</reference>